<evidence type="ECO:0000313" key="3">
    <source>
        <dbReference type="Proteomes" id="UP000199062"/>
    </source>
</evidence>
<proteinExistence type="predicted"/>
<dbReference type="PROSITE" id="PS51318">
    <property type="entry name" value="TAT"/>
    <property type="match status" value="1"/>
</dbReference>
<name>A0A1I6L2Q4_9EURY</name>
<evidence type="ECO:0000256" key="1">
    <source>
        <dbReference type="SAM" id="MobiDB-lite"/>
    </source>
</evidence>
<feature type="compositionally biased region" description="Low complexity" evidence="1">
    <location>
        <begin position="38"/>
        <end position="65"/>
    </location>
</feature>
<dbReference type="EMBL" id="FOZK01000002">
    <property type="protein sequence ID" value="SFR97712.1"/>
    <property type="molecule type" value="Genomic_DNA"/>
</dbReference>
<feature type="compositionally biased region" description="Polar residues" evidence="1">
    <location>
        <begin position="22"/>
        <end position="32"/>
    </location>
</feature>
<gene>
    <name evidence="2" type="ORF">SAMN05216559_1902</name>
</gene>
<keyword evidence="3" id="KW-1185">Reference proteome</keyword>
<dbReference type="STRING" id="767519.SAMN05216559_1902"/>
<protein>
    <submittedName>
        <fullName evidence="2">Uncharacterized protein</fullName>
    </submittedName>
</protein>
<dbReference type="InterPro" id="IPR006311">
    <property type="entry name" value="TAT_signal"/>
</dbReference>
<dbReference type="PROSITE" id="PS51257">
    <property type="entry name" value="PROKAR_LIPOPROTEIN"/>
    <property type="match status" value="1"/>
</dbReference>
<feature type="region of interest" description="Disordered" evidence="1">
    <location>
        <begin position="20"/>
        <end position="78"/>
    </location>
</feature>
<sequence>MPSLTRRRLLAVATAGLGTSVAGCSTIDTSPPTESPVDASTPTQTATSTPSPSRTPDTPDTAATPIEDGQASPAPSCTDGYYPLDPNWVVHGPGPLGGFAVSLDTRSIALGETLVAHVSNVTDEPRETAVKEKYDVQYQAETGWHSIFGTEMEQPLYNDLAYRHEPGEGFTWELRFTKEGLAGYHVCDSLDPGTYRFVYWGITAEKLENRGYAIGMPFAVSAE</sequence>
<reference evidence="2 3" key="1">
    <citation type="submission" date="2016-10" db="EMBL/GenBank/DDBJ databases">
        <authorList>
            <person name="de Groot N.N."/>
        </authorList>
    </citation>
    <scope>NUCLEOTIDE SEQUENCE [LARGE SCALE GENOMIC DNA]</scope>
    <source>
        <strain evidence="2 3">CGMCC 1.10457</strain>
    </source>
</reference>
<organism evidence="2 3">
    <name type="scientific">Halomicrobium zhouii</name>
    <dbReference type="NCBI Taxonomy" id="767519"/>
    <lineage>
        <taxon>Archaea</taxon>
        <taxon>Methanobacteriati</taxon>
        <taxon>Methanobacteriota</taxon>
        <taxon>Stenosarchaea group</taxon>
        <taxon>Halobacteria</taxon>
        <taxon>Halobacteriales</taxon>
        <taxon>Haloarculaceae</taxon>
        <taxon>Halomicrobium</taxon>
    </lineage>
</organism>
<dbReference type="Proteomes" id="UP000199062">
    <property type="component" value="Unassembled WGS sequence"/>
</dbReference>
<accession>A0A1I6L2Q4</accession>
<evidence type="ECO:0000313" key="2">
    <source>
        <dbReference type="EMBL" id="SFR97712.1"/>
    </source>
</evidence>
<dbReference type="AlphaFoldDB" id="A0A1I6L2Q4"/>